<evidence type="ECO:0000313" key="1">
    <source>
        <dbReference type="EMBL" id="MFC7297662.1"/>
    </source>
</evidence>
<gene>
    <name evidence="1" type="ORF">ACFQO0_04350</name>
</gene>
<proteinExistence type="predicted"/>
<evidence type="ECO:0000313" key="2">
    <source>
        <dbReference type="Proteomes" id="UP001596379"/>
    </source>
</evidence>
<comment type="caution">
    <text evidence="1">The sequence shown here is derived from an EMBL/GenBank/DDBJ whole genome shotgun (WGS) entry which is preliminary data.</text>
</comment>
<organism evidence="1 2">
    <name type="scientific">Herminiimonas aquatilis</name>
    <dbReference type="NCBI Taxonomy" id="345342"/>
    <lineage>
        <taxon>Bacteria</taxon>
        <taxon>Pseudomonadati</taxon>
        <taxon>Pseudomonadota</taxon>
        <taxon>Betaproteobacteria</taxon>
        <taxon>Burkholderiales</taxon>
        <taxon>Oxalobacteraceae</taxon>
        <taxon>Herminiimonas</taxon>
    </lineage>
</organism>
<dbReference type="EMBL" id="JBHTCC010000001">
    <property type="protein sequence ID" value="MFC7297662.1"/>
    <property type="molecule type" value="Genomic_DNA"/>
</dbReference>
<protein>
    <submittedName>
        <fullName evidence="1">Uncharacterized protein</fullName>
    </submittedName>
</protein>
<keyword evidence="2" id="KW-1185">Reference proteome</keyword>
<name>A0ABW2J3F0_9BURK</name>
<reference evidence="2" key="1">
    <citation type="journal article" date="2019" name="Int. J. Syst. Evol. Microbiol.">
        <title>The Global Catalogue of Microorganisms (GCM) 10K type strain sequencing project: providing services to taxonomists for standard genome sequencing and annotation.</title>
        <authorList>
            <consortium name="The Broad Institute Genomics Platform"/>
            <consortium name="The Broad Institute Genome Sequencing Center for Infectious Disease"/>
            <person name="Wu L."/>
            <person name="Ma J."/>
        </authorList>
    </citation>
    <scope>NUCLEOTIDE SEQUENCE [LARGE SCALE GENOMIC DNA]</scope>
    <source>
        <strain evidence="2">CCUG 36956</strain>
    </source>
</reference>
<sequence>MNALPKSRQAVLSRRGFYINTYDIKPIPLIQLRLSQPQTSLALAHSVAAGPAFFDDANLASAA</sequence>
<accession>A0ABW2J3F0</accession>
<dbReference type="Proteomes" id="UP001596379">
    <property type="component" value="Unassembled WGS sequence"/>
</dbReference>
<dbReference type="RefSeq" id="WP_382232803.1">
    <property type="nucleotide sequence ID" value="NZ_JBHTCC010000001.1"/>
</dbReference>